<evidence type="ECO:0000256" key="2">
    <source>
        <dbReference type="ARBA" id="ARBA00023315"/>
    </source>
</evidence>
<keyword evidence="2" id="KW-0012">Acyltransferase</keyword>
<dbReference type="InterPro" id="IPR050832">
    <property type="entry name" value="Bact_Acetyltransf"/>
</dbReference>
<evidence type="ECO:0000259" key="3">
    <source>
        <dbReference type="PROSITE" id="PS51186"/>
    </source>
</evidence>
<gene>
    <name evidence="4" type="ORF">CRM82_10750</name>
</gene>
<keyword evidence="5" id="KW-1185">Reference proteome</keyword>
<dbReference type="CDD" id="cd04301">
    <property type="entry name" value="NAT_SF"/>
    <property type="match status" value="1"/>
</dbReference>
<dbReference type="PANTHER" id="PTHR43877:SF2">
    <property type="entry name" value="AMINOALKYLPHOSPHONATE N-ACETYLTRANSFERASE-RELATED"/>
    <property type="match status" value="1"/>
</dbReference>
<name>A0A2A7UUQ5_COMTR</name>
<dbReference type="GO" id="GO:0016747">
    <property type="term" value="F:acyltransferase activity, transferring groups other than amino-acyl groups"/>
    <property type="evidence" value="ECO:0007669"/>
    <property type="project" value="InterPro"/>
</dbReference>
<proteinExistence type="predicted"/>
<dbReference type="InterPro" id="IPR000182">
    <property type="entry name" value="GNAT_dom"/>
</dbReference>
<comment type="caution">
    <text evidence="4">The sequence shown here is derived from an EMBL/GenBank/DDBJ whole genome shotgun (WGS) entry which is preliminary data.</text>
</comment>
<protein>
    <submittedName>
        <fullName evidence="4">N-acetyltransferase</fullName>
    </submittedName>
</protein>
<organism evidence="4 5">
    <name type="scientific">Comamonas terrigena</name>
    <dbReference type="NCBI Taxonomy" id="32013"/>
    <lineage>
        <taxon>Bacteria</taxon>
        <taxon>Pseudomonadati</taxon>
        <taxon>Pseudomonadota</taxon>
        <taxon>Betaproteobacteria</taxon>
        <taxon>Burkholderiales</taxon>
        <taxon>Comamonadaceae</taxon>
        <taxon>Comamonas</taxon>
    </lineage>
</organism>
<dbReference type="EMBL" id="PDEA01000001">
    <property type="protein sequence ID" value="PEH89003.1"/>
    <property type="molecule type" value="Genomic_DNA"/>
</dbReference>
<dbReference type="Gene3D" id="3.40.630.30">
    <property type="match status" value="1"/>
</dbReference>
<dbReference type="PROSITE" id="PS51186">
    <property type="entry name" value="GNAT"/>
    <property type="match status" value="1"/>
</dbReference>
<evidence type="ECO:0000313" key="4">
    <source>
        <dbReference type="EMBL" id="PEH89003.1"/>
    </source>
</evidence>
<dbReference type="STRING" id="1219032.GCA_001515545_01554"/>
<dbReference type="GeneID" id="80801085"/>
<sequence>MISVRPIAPHEWQKYRDIRLQALQDAPDAFGSSWAAEATQADEHWSTRMAAAAASDTDRALFAVNGGTVCGLVWCKLSVAEPGVADIYQMWVAPTARGLGAGRALLDHALAWAKSRGAQRVRLGVTVADSPAMQLYRSHGFAPVGQPEPLRAGSALVAQAMELNWGTPSAH</sequence>
<dbReference type="Pfam" id="PF00583">
    <property type="entry name" value="Acetyltransf_1"/>
    <property type="match status" value="1"/>
</dbReference>
<feature type="domain" description="N-acetyltransferase" evidence="3">
    <location>
        <begin position="2"/>
        <end position="166"/>
    </location>
</feature>
<evidence type="ECO:0000313" key="5">
    <source>
        <dbReference type="Proteomes" id="UP000220246"/>
    </source>
</evidence>
<evidence type="ECO:0000256" key="1">
    <source>
        <dbReference type="ARBA" id="ARBA00022679"/>
    </source>
</evidence>
<dbReference type="AlphaFoldDB" id="A0A2A7UUQ5"/>
<dbReference type="RefSeq" id="WP_066535258.1">
    <property type="nucleotide sequence ID" value="NZ_PDEA01000001.1"/>
</dbReference>
<dbReference type="Proteomes" id="UP000220246">
    <property type="component" value="Unassembled WGS sequence"/>
</dbReference>
<dbReference type="OrthoDB" id="9799092at2"/>
<keyword evidence="1 4" id="KW-0808">Transferase</keyword>
<dbReference type="InterPro" id="IPR016181">
    <property type="entry name" value="Acyl_CoA_acyltransferase"/>
</dbReference>
<accession>A0A2A7UUQ5</accession>
<dbReference type="SUPFAM" id="SSF55729">
    <property type="entry name" value="Acyl-CoA N-acyltransferases (Nat)"/>
    <property type="match status" value="1"/>
</dbReference>
<dbReference type="PANTHER" id="PTHR43877">
    <property type="entry name" value="AMINOALKYLPHOSPHONATE N-ACETYLTRANSFERASE-RELATED-RELATED"/>
    <property type="match status" value="1"/>
</dbReference>
<reference evidence="5" key="1">
    <citation type="submission" date="2017-09" db="EMBL/GenBank/DDBJ databases">
        <title>FDA dAtabase for Regulatory Grade micrObial Sequences (FDA-ARGOS): Supporting development and validation of Infectious Disease Dx tests.</title>
        <authorList>
            <person name="Minogue T."/>
            <person name="Wolcott M."/>
            <person name="Wasieloski L."/>
            <person name="Aguilar W."/>
            <person name="Moore D."/>
            <person name="Tallon L."/>
            <person name="Sadzewicz L."/>
            <person name="Ott S."/>
            <person name="Zhao X."/>
            <person name="Nagaraj S."/>
            <person name="Vavikolanu K."/>
            <person name="Aluvathingal J."/>
            <person name="Nadendla S."/>
            <person name="Sichtig H."/>
        </authorList>
    </citation>
    <scope>NUCLEOTIDE SEQUENCE [LARGE SCALE GENOMIC DNA]</scope>
    <source>
        <strain evidence="5">FDAARGOS_394</strain>
    </source>
</reference>